<protein>
    <submittedName>
        <fullName evidence="1">Uncharacterized protein</fullName>
    </submittedName>
</protein>
<proteinExistence type="predicted"/>
<organism evidence="1 3">
    <name type="scientific">Tepidimonas ignava</name>
    <dbReference type="NCBI Taxonomy" id="114249"/>
    <lineage>
        <taxon>Bacteria</taxon>
        <taxon>Pseudomonadati</taxon>
        <taxon>Pseudomonadota</taxon>
        <taxon>Betaproteobacteria</taxon>
        <taxon>Burkholderiales</taxon>
        <taxon>Tepidimonas</taxon>
    </lineage>
</organism>
<gene>
    <name evidence="1" type="ORF">EDC36_104228</name>
    <name evidence="2" type="ORF">Tigna_01902</name>
</gene>
<name>A0A4R3LJU6_9BURK</name>
<sequence>MIISYIQFLSSPSQAYLTPAQTPRTKDDYGKGIFVITGGSVAQSDTATVAAFLDAYGNNATYGNKAVHYFFVNVGTQDMALYRFQDDTGADNRVVADELQPVAIFAGVRTESLTELDLIKSLY</sequence>
<reference evidence="1 3" key="1">
    <citation type="submission" date="2019-03" db="EMBL/GenBank/DDBJ databases">
        <title>Genomic Encyclopedia of Type Strains, Phase IV (KMG-IV): sequencing the most valuable type-strain genomes for metagenomic binning, comparative biology and taxonomic classification.</title>
        <authorList>
            <person name="Goeker M."/>
        </authorList>
    </citation>
    <scope>NUCLEOTIDE SEQUENCE [LARGE SCALE GENOMIC DNA]</scope>
    <source>
        <strain evidence="1 3">DSM 12034</strain>
    </source>
</reference>
<comment type="caution">
    <text evidence="1">The sequence shown here is derived from an EMBL/GenBank/DDBJ whole genome shotgun (WGS) entry which is preliminary data.</text>
</comment>
<dbReference type="EMBL" id="VJNC01000013">
    <property type="protein sequence ID" value="TSE20271.1"/>
    <property type="molecule type" value="Genomic_DNA"/>
</dbReference>
<evidence type="ECO:0000313" key="1">
    <source>
        <dbReference type="EMBL" id="TCS98804.1"/>
    </source>
</evidence>
<keyword evidence="4" id="KW-1185">Reference proteome</keyword>
<dbReference type="Proteomes" id="UP000295536">
    <property type="component" value="Unassembled WGS sequence"/>
</dbReference>
<evidence type="ECO:0000313" key="4">
    <source>
        <dbReference type="Proteomes" id="UP000315577"/>
    </source>
</evidence>
<evidence type="ECO:0000313" key="2">
    <source>
        <dbReference type="EMBL" id="TSE20271.1"/>
    </source>
</evidence>
<reference evidence="2 4" key="2">
    <citation type="submission" date="2019-07" db="EMBL/GenBank/DDBJ databases">
        <title>Tepidimonas ignava SPS-1037 draft genome.</title>
        <authorList>
            <person name="Da Costa M.S."/>
            <person name="Froufe H.J.C."/>
            <person name="Egas C."/>
            <person name="Albuquerque L."/>
        </authorList>
    </citation>
    <scope>NUCLEOTIDE SEQUENCE [LARGE SCALE GENOMIC DNA]</scope>
    <source>
        <strain evidence="2 4">SPS-1037</strain>
    </source>
</reference>
<evidence type="ECO:0000313" key="3">
    <source>
        <dbReference type="Proteomes" id="UP000295536"/>
    </source>
</evidence>
<dbReference type="AlphaFoldDB" id="A0A4R3LJU6"/>
<accession>A0A4R3LJU6</accession>
<dbReference type="EMBL" id="SMAH01000004">
    <property type="protein sequence ID" value="TCS98804.1"/>
    <property type="molecule type" value="Genomic_DNA"/>
</dbReference>
<dbReference type="Proteomes" id="UP000315577">
    <property type="component" value="Unassembled WGS sequence"/>
</dbReference>